<dbReference type="Proteomes" id="UP000240708">
    <property type="component" value="Unassembled WGS sequence"/>
</dbReference>
<organism evidence="1 2">
    <name type="scientific">Cecembia rubra</name>
    <dbReference type="NCBI Taxonomy" id="1485585"/>
    <lineage>
        <taxon>Bacteria</taxon>
        <taxon>Pseudomonadati</taxon>
        <taxon>Bacteroidota</taxon>
        <taxon>Cytophagia</taxon>
        <taxon>Cytophagales</taxon>
        <taxon>Cyclobacteriaceae</taxon>
        <taxon>Cecembia</taxon>
    </lineage>
</organism>
<evidence type="ECO:0000313" key="2">
    <source>
        <dbReference type="Proteomes" id="UP000240708"/>
    </source>
</evidence>
<reference evidence="1 2" key="1">
    <citation type="submission" date="2018-03" db="EMBL/GenBank/DDBJ databases">
        <title>Genomic Encyclopedia of Archaeal and Bacterial Type Strains, Phase II (KMG-II): from individual species to whole genera.</title>
        <authorList>
            <person name="Goeker M."/>
        </authorList>
    </citation>
    <scope>NUCLEOTIDE SEQUENCE [LARGE SCALE GENOMIC DNA]</scope>
    <source>
        <strain evidence="1 2">DSM 28057</strain>
    </source>
</reference>
<sequence>MIIKKETYEIVGAAINAHKELGGGFLKSV</sequence>
<gene>
    <name evidence="1" type="ORF">CLV48_102118</name>
</gene>
<dbReference type="EMBL" id="PYGF01000002">
    <property type="protein sequence ID" value="PSL06303.1"/>
    <property type="molecule type" value="Genomic_DNA"/>
</dbReference>
<dbReference type="AlphaFoldDB" id="A0A2P8E9Z9"/>
<name>A0A2P8E9Z9_9BACT</name>
<proteinExistence type="predicted"/>
<keyword evidence="2" id="KW-1185">Reference proteome</keyword>
<comment type="caution">
    <text evidence="1">The sequence shown here is derived from an EMBL/GenBank/DDBJ whole genome shotgun (WGS) entry which is preliminary data.</text>
</comment>
<protein>
    <recommendedName>
        <fullName evidence="3">GxxExxY protein</fullName>
    </recommendedName>
</protein>
<dbReference type="RefSeq" id="WP_245889493.1">
    <property type="nucleotide sequence ID" value="NZ_PYGF01000002.1"/>
</dbReference>
<evidence type="ECO:0000313" key="1">
    <source>
        <dbReference type="EMBL" id="PSL06303.1"/>
    </source>
</evidence>
<accession>A0A2P8E9Z9</accession>
<evidence type="ECO:0008006" key="3">
    <source>
        <dbReference type="Google" id="ProtNLM"/>
    </source>
</evidence>